<dbReference type="Pfam" id="PF02770">
    <property type="entry name" value="Acyl-CoA_dh_M"/>
    <property type="match status" value="1"/>
</dbReference>
<dbReference type="PANTHER" id="PTHR43292">
    <property type="entry name" value="ACYL-COA DEHYDROGENASE"/>
    <property type="match status" value="1"/>
</dbReference>
<name>J9A477_9PROT</name>
<dbReference type="OrthoDB" id="9775090at2"/>
<feature type="domain" description="Acyl-CoA oxidase/dehydrogenase middle" evidence="8">
    <location>
        <begin position="127"/>
        <end position="220"/>
    </location>
</feature>
<dbReference type="InterPro" id="IPR036250">
    <property type="entry name" value="AcylCo_DH-like_C"/>
</dbReference>
<sequence length="402" mass="44367">MDFEFLESESEFRDEVKSFLADALDADIQSASASSPGVFAEPDIGIGWHQKLYERGWIAPDWPVEYGGTGWTALQKYIFEKECSLVGAPKLPVMGMQLLGPSIYTFGNDAQKETLLPRILSGEDYWCQGFSEPNSGSDLASLQATAVRDGDNYIVNGSKIWTTHGHHANKIFCLLRTEKAERPQQGISFILLDLDQPGISVKPIITLAGDHEVNQVFFDDAVTPVENLVGEEGQGWEIAKFLLENERGGSCHAPELLADLERLDMAASEEIFEDDRKLSETRSWRLKLADIRLRAQALEVTELQVLANIMEGLEPGPQTSLIKFVASKVRQEVDGLAVDLFGHAALQLETQRPLYGGNAPQPIFSQGAQIATPRYLNSRAWTIFGGTNEVQANIISKTVLGL</sequence>
<keyword evidence="5 6" id="KW-0560">Oxidoreductase</keyword>
<dbReference type="EMBL" id="ALYF01000003">
    <property type="protein sequence ID" value="EJW21140.1"/>
    <property type="molecule type" value="Genomic_DNA"/>
</dbReference>
<comment type="caution">
    <text evidence="10">The sequence shown here is derived from an EMBL/GenBank/DDBJ whole genome shotgun (WGS) entry which is preliminary data.</text>
</comment>
<dbReference type="STRING" id="1220535.IMCC14465_09360"/>
<evidence type="ECO:0000256" key="5">
    <source>
        <dbReference type="ARBA" id="ARBA00023002"/>
    </source>
</evidence>
<evidence type="ECO:0000259" key="8">
    <source>
        <dbReference type="Pfam" id="PF02770"/>
    </source>
</evidence>
<comment type="cofactor">
    <cofactor evidence="1 6">
        <name>FAD</name>
        <dbReference type="ChEBI" id="CHEBI:57692"/>
    </cofactor>
</comment>
<feature type="domain" description="Acyl-CoA dehydrogenase/oxidase N-terminal" evidence="9">
    <location>
        <begin position="7"/>
        <end position="123"/>
    </location>
</feature>
<feature type="domain" description="Acyl-CoA dehydrogenase/oxidase C-terminal" evidence="7">
    <location>
        <begin position="233"/>
        <end position="399"/>
    </location>
</feature>
<evidence type="ECO:0000259" key="9">
    <source>
        <dbReference type="Pfam" id="PF02771"/>
    </source>
</evidence>
<evidence type="ECO:0000256" key="6">
    <source>
        <dbReference type="RuleBase" id="RU362125"/>
    </source>
</evidence>
<dbReference type="Gene3D" id="2.40.110.10">
    <property type="entry name" value="Butyryl-CoA Dehydrogenase, subunit A, domain 2"/>
    <property type="match status" value="1"/>
</dbReference>
<evidence type="ECO:0000256" key="4">
    <source>
        <dbReference type="ARBA" id="ARBA00022827"/>
    </source>
</evidence>
<dbReference type="InterPro" id="IPR009075">
    <property type="entry name" value="AcylCo_DH/oxidase_C"/>
</dbReference>
<keyword evidence="4 6" id="KW-0274">FAD</keyword>
<dbReference type="Gene3D" id="1.20.140.10">
    <property type="entry name" value="Butyryl-CoA Dehydrogenase, subunit A, domain 3"/>
    <property type="match status" value="1"/>
</dbReference>
<dbReference type="GO" id="GO:0005886">
    <property type="term" value="C:plasma membrane"/>
    <property type="evidence" value="ECO:0007669"/>
    <property type="project" value="TreeGrafter"/>
</dbReference>
<dbReference type="AlphaFoldDB" id="J9A477"/>
<evidence type="ECO:0000256" key="3">
    <source>
        <dbReference type="ARBA" id="ARBA00022630"/>
    </source>
</evidence>
<keyword evidence="3 6" id="KW-0285">Flavoprotein</keyword>
<dbReference type="InterPro" id="IPR052161">
    <property type="entry name" value="Mycobact_Acyl-CoA_DH"/>
</dbReference>
<keyword evidence="11" id="KW-1185">Reference proteome</keyword>
<dbReference type="Pfam" id="PF00441">
    <property type="entry name" value="Acyl-CoA_dh_1"/>
    <property type="match status" value="1"/>
</dbReference>
<dbReference type="GO" id="GO:0016627">
    <property type="term" value="F:oxidoreductase activity, acting on the CH-CH group of donors"/>
    <property type="evidence" value="ECO:0007669"/>
    <property type="project" value="InterPro"/>
</dbReference>
<dbReference type="Proteomes" id="UP000004836">
    <property type="component" value="Unassembled WGS sequence"/>
</dbReference>
<reference evidence="10 11" key="1">
    <citation type="journal article" date="2012" name="J. Bacteriol.">
        <title>Genome Sequence of Strain IMCC14465, Isolated from the East Sea, Belonging to the PS1 Clade of Alphaproteobacteria.</title>
        <authorList>
            <person name="Yang S.J."/>
            <person name="Kang I."/>
            <person name="Cho J.C."/>
        </authorList>
    </citation>
    <scope>NUCLEOTIDE SEQUENCE [LARGE SCALE GENOMIC DNA]</scope>
    <source>
        <strain evidence="10 11">IMCC14465</strain>
    </source>
</reference>
<protein>
    <submittedName>
        <fullName evidence="10">Acyl-CoA dehydrogenase</fullName>
    </submittedName>
</protein>
<dbReference type="SUPFAM" id="SSF47203">
    <property type="entry name" value="Acyl-CoA dehydrogenase C-terminal domain-like"/>
    <property type="match status" value="1"/>
</dbReference>
<proteinExistence type="inferred from homology"/>
<dbReference type="InterPro" id="IPR006091">
    <property type="entry name" value="Acyl-CoA_Oxase/DH_mid-dom"/>
</dbReference>
<dbReference type="InterPro" id="IPR046373">
    <property type="entry name" value="Acyl-CoA_Oxase/DH_mid-dom_sf"/>
</dbReference>
<evidence type="ECO:0000256" key="2">
    <source>
        <dbReference type="ARBA" id="ARBA00009347"/>
    </source>
</evidence>
<gene>
    <name evidence="10" type="ORF">IMCC14465_09360</name>
</gene>
<evidence type="ECO:0000313" key="10">
    <source>
        <dbReference type="EMBL" id="EJW21140.1"/>
    </source>
</evidence>
<comment type="similarity">
    <text evidence="2 6">Belongs to the acyl-CoA dehydrogenase family.</text>
</comment>
<dbReference type="Gene3D" id="1.10.540.10">
    <property type="entry name" value="Acyl-CoA dehydrogenase/oxidase, N-terminal domain"/>
    <property type="match status" value="1"/>
</dbReference>
<evidence type="ECO:0000256" key="1">
    <source>
        <dbReference type="ARBA" id="ARBA00001974"/>
    </source>
</evidence>
<dbReference type="Pfam" id="PF02771">
    <property type="entry name" value="Acyl-CoA_dh_N"/>
    <property type="match status" value="1"/>
</dbReference>
<dbReference type="eggNOG" id="COG1960">
    <property type="taxonomic scope" value="Bacteria"/>
</dbReference>
<accession>J9A477</accession>
<dbReference type="PANTHER" id="PTHR43292:SF3">
    <property type="entry name" value="ACYL-COA DEHYDROGENASE FADE29"/>
    <property type="match status" value="1"/>
</dbReference>
<organism evidence="10 11">
    <name type="scientific">alpha proteobacterium IMCC14465</name>
    <dbReference type="NCBI Taxonomy" id="1220535"/>
    <lineage>
        <taxon>Bacteria</taxon>
        <taxon>Pseudomonadati</taxon>
        <taxon>Pseudomonadota</taxon>
        <taxon>Alphaproteobacteria</taxon>
        <taxon>PS1 clade</taxon>
    </lineage>
</organism>
<dbReference type="InterPro" id="IPR037069">
    <property type="entry name" value="AcylCoA_DH/ox_N_sf"/>
</dbReference>
<dbReference type="GO" id="GO:0050660">
    <property type="term" value="F:flavin adenine dinucleotide binding"/>
    <property type="evidence" value="ECO:0007669"/>
    <property type="project" value="InterPro"/>
</dbReference>
<dbReference type="InterPro" id="IPR009100">
    <property type="entry name" value="AcylCoA_DH/oxidase_NM_dom_sf"/>
</dbReference>
<dbReference type="SUPFAM" id="SSF56645">
    <property type="entry name" value="Acyl-CoA dehydrogenase NM domain-like"/>
    <property type="match status" value="1"/>
</dbReference>
<evidence type="ECO:0000313" key="11">
    <source>
        <dbReference type="Proteomes" id="UP000004836"/>
    </source>
</evidence>
<dbReference type="InterPro" id="IPR013786">
    <property type="entry name" value="AcylCoA_DH/ox_N"/>
</dbReference>
<evidence type="ECO:0000259" key="7">
    <source>
        <dbReference type="Pfam" id="PF00441"/>
    </source>
</evidence>